<organism evidence="1 2">
    <name type="scientific">Tagetes erecta</name>
    <name type="common">African marigold</name>
    <dbReference type="NCBI Taxonomy" id="13708"/>
    <lineage>
        <taxon>Eukaryota</taxon>
        <taxon>Viridiplantae</taxon>
        <taxon>Streptophyta</taxon>
        <taxon>Embryophyta</taxon>
        <taxon>Tracheophyta</taxon>
        <taxon>Spermatophyta</taxon>
        <taxon>Magnoliopsida</taxon>
        <taxon>eudicotyledons</taxon>
        <taxon>Gunneridae</taxon>
        <taxon>Pentapetalae</taxon>
        <taxon>asterids</taxon>
        <taxon>campanulids</taxon>
        <taxon>Asterales</taxon>
        <taxon>Asteraceae</taxon>
        <taxon>Asteroideae</taxon>
        <taxon>Heliantheae alliance</taxon>
        <taxon>Tageteae</taxon>
        <taxon>Tagetes</taxon>
    </lineage>
</organism>
<keyword evidence="2" id="KW-1185">Reference proteome</keyword>
<dbReference type="Proteomes" id="UP001229421">
    <property type="component" value="Unassembled WGS sequence"/>
</dbReference>
<gene>
    <name evidence="1" type="ORF">QVD17_15239</name>
</gene>
<comment type="caution">
    <text evidence="1">The sequence shown here is derived from an EMBL/GenBank/DDBJ whole genome shotgun (WGS) entry which is preliminary data.</text>
</comment>
<name>A0AAD8KS09_TARER</name>
<proteinExistence type="predicted"/>
<evidence type="ECO:0000313" key="2">
    <source>
        <dbReference type="Proteomes" id="UP001229421"/>
    </source>
</evidence>
<protein>
    <submittedName>
        <fullName evidence="1">Uncharacterized protein</fullName>
    </submittedName>
</protein>
<accession>A0AAD8KS09</accession>
<reference evidence="1" key="1">
    <citation type="journal article" date="2023" name="bioRxiv">
        <title>Improved chromosome-level genome assembly for marigold (Tagetes erecta).</title>
        <authorList>
            <person name="Jiang F."/>
            <person name="Yuan L."/>
            <person name="Wang S."/>
            <person name="Wang H."/>
            <person name="Xu D."/>
            <person name="Wang A."/>
            <person name="Fan W."/>
        </authorList>
    </citation>
    <scope>NUCLEOTIDE SEQUENCE</scope>
    <source>
        <strain evidence="1">WSJ</strain>
        <tissue evidence="1">Leaf</tissue>
    </source>
</reference>
<dbReference type="AlphaFoldDB" id="A0AAD8KS09"/>
<sequence>MFSHPNMAMDMLKKNLFGLRGLFSLILGEENAWVLAQMFSDPNMAKDMMKKNLFGLRGLFSLILGEENAWLVT</sequence>
<evidence type="ECO:0000313" key="1">
    <source>
        <dbReference type="EMBL" id="KAK1426563.1"/>
    </source>
</evidence>
<dbReference type="EMBL" id="JAUHHV010000004">
    <property type="protein sequence ID" value="KAK1426563.1"/>
    <property type="molecule type" value="Genomic_DNA"/>
</dbReference>